<keyword evidence="4 8" id="KW-0223">Dioxygenase</keyword>
<dbReference type="EMBL" id="WNLA01000032">
    <property type="protein sequence ID" value="MTW05887.1"/>
    <property type="molecule type" value="Genomic_DNA"/>
</dbReference>
<evidence type="ECO:0000313" key="9">
    <source>
        <dbReference type="Proteomes" id="UP000484015"/>
    </source>
</evidence>
<dbReference type="PANTHER" id="PTHR10869">
    <property type="entry name" value="PROLYL 4-HYDROXYLASE ALPHA SUBUNIT"/>
    <property type="match status" value="1"/>
</dbReference>
<dbReference type="PROSITE" id="PS00504">
    <property type="entry name" value="FRD_SDH_FAD_BINDING"/>
    <property type="match status" value="1"/>
</dbReference>
<evidence type="ECO:0000256" key="5">
    <source>
        <dbReference type="ARBA" id="ARBA00023002"/>
    </source>
</evidence>
<dbReference type="InterPro" id="IPR045054">
    <property type="entry name" value="P4HA-like"/>
</dbReference>
<keyword evidence="6" id="KW-0408">Iron</keyword>
<evidence type="ECO:0000313" key="8">
    <source>
        <dbReference type="EMBL" id="MTW05887.1"/>
    </source>
</evidence>
<evidence type="ECO:0000259" key="7">
    <source>
        <dbReference type="PROSITE" id="PS51471"/>
    </source>
</evidence>
<dbReference type="InterPro" id="IPR003952">
    <property type="entry name" value="FRD_SDH_FAD_BS"/>
</dbReference>
<dbReference type="GO" id="GO:0005506">
    <property type="term" value="F:iron ion binding"/>
    <property type="evidence" value="ECO:0007669"/>
    <property type="project" value="InterPro"/>
</dbReference>
<dbReference type="Gene3D" id="2.60.120.620">
    <property type="entry name" value="q2cbj1_9rhob like domain"/>
    <property type="match status" value="1"/>
</dbReference>
<comment type="cofactor">
    <cofactor evidence="1">
        <name>L-ascorbate</name>
        <dbReference type="ChEBI" id="CHEBI:38290"/>
    </cofactor>
</comment>
<evidence type="ECO:0000256" key="4">
    <source>
        <dbReference type="ARBA" id="ARBA00022964"/>
    </source>
</evidence>
<dbReference type="InterPro" id="IPR005123">
    <property type="entry name" value="Oxoglu/Fe-dep_dioxygenase_dom"/>
</dbReference>
<dbReference type="InterPro" id="IPR044862">
    <property type="entry name" value="Pro_4_hyd_alph_FE2OG_OXY"/>
</dbReference>
<evidence type="ECO:0000256" key="6">
    <source>
        <dbReference type="ARBA" id="ARBA00023004"/>
    </source>
</evidence>
<gene>
    <name evidence="8" type="ORF">GM668_27795</name>
</gene>
<protein>
    <submittedName>
        <fullName evidence="8">2-oxoglutarate-dependent dioxygenase</fullName>
    </submittedName>
</protein>
<dbReference type="Pfam" id="PF13640">
    <property type="entry name" value="2OG-FeII_Oxy_3"/>
    <property type="match status" value="1"/>
</dbReference>
<keyword evidence="5" id="KW-0560">Oxidoreductase</keyword>
<comment type="caution">
    <text evidence="8">The sequence shown here is derived from an EMBL/GenBank/DDBJ whole genome shotgun (WGS) entry which is preliminary data.</text>
</comment>
<dbReference type="AlphaFoldDB" id="A0A6L6Q7Y1"/>
<name>A0A6L6Q7Y1_9BURK</name>
<keyword evidence="2" id="KW-0479">Metal-binding</keyword>
<reference evidence="8 9" key="1">
    <citation type="submission" date="2019-11" db="EMBL/GenBank/DDBJ databases">
        <title>Type strains purchased from KCTC, JCM and DSMZ.</title>
        <authorList>
            <person name="Lu H."/>
        </authorList>
    </citation>
    <scope>NUCLEOTIDE SEQUENCE [LARGE SCALE GENOMIC DNA]</scope>
    <source>
        <strain evidence="8 9">KCTC 42409</strain>
    </source>
</reference>
<evidence type="ECO:0000256" key="3">
    <source>
        <dbReference type="ARBA" id="ARBA00022896"/>
    </source>
</evidence>
<dbReference type="PANTHER" id="PTHR10869:SF246">
    <property type="entry name" value="TRANSMEMBRANE PROLYL 4-HYDROXYLASE"/>
    <property type="match status" value="1"/>
</dbReference>
<keyword evidence="3" id="KW-0847">Vitamin C</keyword>
<evidence type="ECO:0000256" key="2">
    <source>
        <dbReference type="ARBA" id="ARBA00022723"/>
    </source>
</evidence>
<sequence>MGAMTDNLVQAISPQWHAWIKDGLSRGCSVDSMIQVLVRDGRFSRAVAIAAINATKSDQSESNALRPFVDTSKNYISTPDRKIQVILSVEAPNVAVLGNVLSDEECDALIAYGEAGMSRSHTVAATGGGQIDPGRTSYGVMMQRGELDLITKIEARLAHIANWPVERGEGLQLLRYGVGAEYKPHFDWFNADIPGQAQLFGTAGQRVGTIVMYLNDVEAGGGTLFPELGLEVAPRKGGAVFFTNITPEGTPCRLSLHGGSPVISGVKYVATKWLREKVF</sequence>
<keyword evidence="9" id="KW-1185">Reference proteome</keyword>
<dbReference type="GO" id="GO:0004656">
    <property type="term" value="F:procollagen-proline 4-dioxygenase activity"/>
    <property type="evidence" value="ECO:0007669"/>
    <property type="project" value="TreeGrafter"/>
</dbReference>
<dbReference type="PROSITE" id="PS51471">
    <property type="entry name" value="FE2OG_OXY"/>
    <property type="match status" value="1"/>
</dbReference>
<feature type="domain" description="Fe2OG dioxygenase" evidence="7">
    <location>
        <begin position="167"/>
        <end position="276"/>
    </location>
</feature>
<proteinExistence type="predicted"/>
<evidence type="ECO:0000256" key="1">
    <source>
        <dbReference type="ARBA" id="ARBA00001961"/>
    </source>
</evidence>
<accession>A0A6L6Q7Y1</accession>
<dbReference type="RefSeq" id="WP_155442229.1">
    <property type="nucleotide sequence ID" value="NZ_WNLA01000032.1"/>
</dbReference>
<dbReference type="InterPro" id="IPR006620">
    <property type="entry name" value="Pro_4_hyd_alph"/>
</dbReference>
<organism evidence="8 9">
    <name type="scientific">Pseudoduganella ginsengisoli</name>
    <dbReference type="NCBI Taxonomy" id="1462440"/>
    <lineage>
        <taxon>Bacteria</taxon>
        <taxon>Pseudomonadati</taxon>
        <taxon>Pseudomonadota</taxon>
        <taxon>Betaproteobacteria</taxon>
        <taxon>Burkholderiales</taxon>
        <taxon>Oxalobacteraceae</taxon>
        <taxon>Telluria group</taxon>
        <taxon>Pseudoduganella</taxon>
    </lineage>
</organism>
<dbReference type="Proteomes" id="UP000484015">
    <property type="component" value="Unassembled WGS sequence"/>
</dbReference>
<dbReference type="SMART" id="SM00702">
    <property type="entry name" value="P4Hc"/>
    <property type="match status" value="1"/>
</dbReference>
<dbReference type="OrthoDB" id="269774at2"/>
<dbReference type="GO" id="GO:0031418">
    <property type="term" value="F:L-ascorbic acid binding"/>
    <property type="evidence" value="ECO:0007669"/>
    <property type="project" value="UniProtKB-KW"/>
</dbReference>